<evidence type="ECO:0000313" key="1">
    <source>
        <dbReference type="EMBL" id="GEM75301.1"/>
    </source>
</evidence>
<proteinExistence type="predicted"/>
<gene>
    <name evidence="1" type="ORF">VSA01S_14130</name>
</gene>
<comment type="caution">
    <text evidence="1">The sequence shown here is derived from an EMBL/GenBank/DDBJ whole genome shotgun (WGS) entry which is preliminary data.</text>
</comment>
<reference evidence="1 2" key="1">
    <citation type="submission" date="2019-07" db="EMBL/GenBank/DDBJ databases">
        <title>Whole genome shotgun sequence of Vibrio sagamiensis NBRC 104589.</title>
        <authorList>
            <person name="Hosoyama A."/>
            <person name="Uohara A."/>
            <person name="Ohji S."/>
            <person name="Ichikawa N."/>
        </authorList>
    </citation>
    <scope>NUCLEOTIDE SEQUENCE [LARGE SCALE GENOMIC DNA]</scope>
    <source>
        <strain evidence="1 2">NBRC 104589</strain>
    </source>
</reference>
<dbReference type="AlphaFoldDB" id="A0A511QDC1"/>
<protein>
    <submittedName>
        <fullName evidence="1">Uncharacterized protein</fullName>
    </submittedName>
</protein>
<sequence length="141" mass="15707">MKVLQLAVVVLMLIAGYFAPSARESLTSKTDVTPLNAYCMLSTTPCVQQNIVMISHADFATPFKPFKIEVEWPNTTQSQLVLTLRGYDMEMGKPQFTLHRTPQNTFVGEIVLPICTQDSMIWIGELSDGSTTLHPAITMKK</sequence>
<dbReference type="RefSeq" id="WP_039980543.1">
    <property type="nucleotide sequence ID" value="NZ_BAOJ01000035.1"/>
</dbReference>
<keyword evidence="2" id="KW-1185">Reference proteome</keyword>
<accession>A0A511QDC1</accession>
<organism evidence="1 2">
    <name type="scientific">Vibrio sagamiensis NBRC 104589</name>
    <dbReference type="NCBI Taxonomy" id="1219064"/>
    <lineage>
        <taxon>Bacteria</taxon>
        <taxon>Pseudomonadati</taxon>
        <taxon>Pseudomonadota</taxon>
        <taxon>Gammaproteobacteria</taxon>
        <taxon>Vibrionales</taxon>
        <taxon>Vibrionaceae</taxon>
        <taxon>Vibrio</taxon>
    </lineage>
</organism>
<dbReference type="EMBL" id="BJXJ01000011">
    <property type="protein sequence ID" value="GEM75301.1"/>
    <property type="molecule type" value="Genomic_DNA"/>
</dbReference>
<dbReference type="Proteomes" id="UP000321922">
    <property type="component" value="Unassembled WGS sequence"/>
</dbReference>
<evidence type="ECO:0000313" key="2">
    <source>
        <dbReference type="Proteomes" id="UP000321922"/>
    </source>
</evidence>
<dbReference type="OrthoDB" id="5917490at2"/>
<name>A0A511QDC1_9VIBR</name>